<evidence type="ECO:0000256" key="1">
    <source>
        <dbReference type="SAM" id="MobiDB-lite"/>
    </source>
</evidence>
<evidence type="ECO:0000313" key="2">
    <source>
        <dbReference type="EMBL" id="TNN56827.1"/>
    </source>
</evidence>
<dbReference type="AlphaFoldDB" id="A0A4Z2GTA1"/>
<sequence length="354" mass="40620">MKAAYSILWVEPVGVELLGVSSRNTMCGFSRDTFSGSRPGSDPPEDRNQSRIRPPEDRNQSRIRPPEDRNQSRIRPPEDRNQSSIRPPEDRNQSSIRPPEDRNQSRIRPPEDRNQSRIRPAPQTMNVDWPHPVRPSRLKFHMQKQTGENFQNNEFAYNIDMDDCWGDPNQKHLEEDRDSSDEDWSPFLHQRAPAMTAKINQLLEISMNEAVLDVATPNPPDEDIQETPGQKVLCEEDLFCPFGHSLWKWNSQPLLKFGMQGGDFMLSTNILLRYFNKKSKCWSVYVLKESKDYHYIPDLQKAILAERLGSGMGLPRIQGLRPDDPRRLGLLAATQPTSTSELGSGFTGRGWCPK</sequence>
<feature type="region of interest" description="Disordered" evidence="1">
    <location>
        <begin position="30"/>
        <end position="130"/>
    </location>
</feature>
<evidence type="ECO:0000313" key="3">
    <source>
        <dbReference type="Proteomes" id="UP000314294"/>
    </source>
</evidence>
<accession>A0A4Z2GTA1</accession>
<comment type="caution">
    <text evidence="2">The sequence shown here is derived from an EMBL/GenBank/DDBJ whole genome shotgun (WGS) entry which is preliminary data.</text>
</comment>
<gene>
    <name evidence="2" type="primary">bigA_0</name>
    <name evidence="2" type="ORF">EYF80_032923</name>
</gene>
<keyword evidence="3" id="KW-1185">Reference proteome</keyword>
<proteinExistence type="predicted"/>
<dbReference type="OrthoDB" id="6155112at2759"/>
<dbReference type="EMBL" id="SRLO01000419">
    <property type="protein sequence ID" value="TNN56827.1"/>
    <property type="molecule type" value="Genomic_DNA"/>
</dbReference>
<organism evidence="2 3">
    <name type="scientific">Liparis tanakae</name>
    <name type="common">Tanaka's snailfish</name>
    <dbReference type="NCBI Taxonomy" id="230148"/>
    <lineage>
        <taxon>Eukaryota</taxon>
        <taxon>Metazoa</taxon>
        <taxon>Chordata</taxon>
        <taxon>Craniata</taxon>
        <taxon>Vertebrata</taxon>
        <taxon>Euteleostomi</taxon>
        <taxon>Actinopterygii</taxon>
        <taxon>Neopterygii</taxon>
        <taxon>Teleostei</taxon>
        <taxon>Neoteleostei</taxon>
        <taxon>Acanthomorphata</taxon>
        <taxon>Eupercaria</taxon>
        <taxon>Perciformes</taxon>
        <taxon>Cottioidei</taxon>
        <taxon>Cottales</taxon>
        <taxon>Liparidae</taxon>
        <taxon>Liparis</taxon>
    </lineage>
</organism>
<dbReference type="Proteomes" id="UP000314294">
    <property type="component" value="Unassembled WGS sequence"/>
</dbReference>
<reference evidence="2 3" key="1">
    <citation type="submission" date="2019-03" db="EMBL/GenBank/DDBJ databases">
        <title>First draft genome of Liparis tanakae, snailfish: a comprehensive survey of snailfish specific genes.</title>
        <authorList>
            <person name="Kim W."/>
            <person name="Song I."/>
            <person name="Jeong J.-H."/>
            <person name="Kim D."/>
            <person name="Kim S."/>
            <person name="Ryu S."/>
            <person name="Song J.Y."/>
            <person name="Lee S.K."/>
        </authorList>
    </citation>
    <scope>NUCLEOTIDE SEQUENCE [LARGE SCALE GENOMIC DNA]</scope>
    <source>
        <tissue evidence="2">Muscle</tissue>
    </source>
</reference>
<protein>
    <submittedName>
        <fullName evidence="2">Putative surface-exposed virulence protein BigA</fullName>
    </submittedName>
</protein>
<feature type="compositionally biased region" description="Basic and acidic residues" evidence="1">
    <location>
        <begin position="44"/>
        <end position="115"/>
    </location>
</feature>
<name>A0A4Z2GTA1_9TELE</name>